<dbReference type="EMBL" id="FQYW01000012">
    <property type="protein sequence ID" value="SHI76501.1"/>
    <property type="molecule type" value="Genomic_DNA"/>
</dbReference>
<dbReference type="AlphaFoldDB" id="A0A1M6DTG8"/>
<evidence type="ECO:0000313" key="2">
    <source>
        <dbReference type="Proteomes" id="UP000191240"/>
    </source>
</evidence>
<protein>
    <submittedName>
        <fullName evidence="1">Uncharacterized protein</fullName>
    </submittedName>
</protein>
<organism evidence="1 2">
    <name type="scientific">Anaerovibrio lipolyticus DSM 3074</name>
    <dbReference type="NCBI Taxonomy" id="1120997"/>
    <lineage>
        <taxon>Bacteria</taxon>
        <taxon>Bacillati</taxon>
        <taxon>Bacillota</taxon>
        <taxon>Negativicutes</taxon>
        <taxon>Selenomonadales</taxon>
        <taxon>Selenomonadaceae</taxon>
        <taxon>Anaerovibrio</taxon>
    </lineage>
</organism>
<sequence length="46" mass="5162">MMLLQKMTIQMLGIVKAMNARAVPAAGKDNVDNKPYINWRKASDLD</sequence>
<gene>
    <name evidence="1" type="ORF">SAMN02745671_01609</name>
</gene>
<proteinExistence type="predicted"/>
<name>A0A1M6DTG8_9FIRM</name>
<reference evidence="1 2" key="1">
    <citation type="submission" date="2016-11" db="EMBL/GenBank/DDBJ databases">
        <authorList>
            <person name="Jaros S."/>
            <person name="Januszkiewicz K."/>
            <person name="Wedrychowicz H."/>
        </authorList>
    </citation>
    <scope>NUCLEOTIDE SEQUENCE [LARGE SCALE GENOMIC DNA]</scope>
    <source>
        <strain evidence="1 2">DSM 3074</strain>
    </source>
</reference>
<dbReference type="Proteomes" id="UP000191240">
    <property type="component" value="Unassembled WGS sequence"/>
</dbReference>
<evidence type="ECO:0000313" key="1">
    <source>
        <dbReference type="EMBL" id="SHI76501.1"/>
    </source>
</evidence>
<accession>A0A1M6DTG8</accession>